<evidence type="ECO:0000313" key="2">
    <source>
        <dbReference type="EMBL" id="GBP21101.1"/>
    </source>
</evidence>
<dbReference type="STRING" id="151549.A0A4C1U477"/>
<dbReference type="PANTHER" id="PTHR45857">
    <property type="entry name" value="FORMIN-LIKE PROTEIN"/>
    <property type="match status" value="1"/>
</dbReference>
<evidence type="ECO:0000256" key="1">
    <source>
        <dbReference type="SAM" id="Phobius"/>
    </source>
</evidence>
<proteinExistence type="predicted"/>
<dbReference type="AlphaFoldDB" id="A0A4C1U477"/>
<dbReference type="GO" id="GO:0008360">
    <property type="term" value="P:regulation of cell shape"/>
    <property type="evidence" value="ECO:0007669"/>
    <property type="project" value="TreeGrafter"/>
</dbReference>
<dbReference type="InterPro" id="IPR011989">
    <property type="entry name" value="ARM-like"/>
</dbReference>
<sequence length="235" mass="26182">MVGDSTSTQVLRDLEISLRTNHIDEGEFRWVAHCPLHHTTPSTSIPSIRYPIPTPQADAKPVTPLRMRVSIGEEPWCYRWVREFLNETNQGLDVLIDYLGFRLSMMRHEQRVALARSHSGDGLNQGLNTTTSDCSAPTESAACTLNSSWRRKRNGDESSVEGGAGDVRRRSRHAARLNMGASTDDIHVCIMCMRAIMNNKVGDHRQSRNLLPNIGFLITLSMAVTIMAIPQSVDG</sequence>
<evidence type="ECO:0000313" key="3">
    <source>
        <dbReference type="Proteomes" id="UP000299102"/>
    </source>
</evidence>
<dbReference type="OrthoDB" id="1668162at2759"/>
<feature type="transmembrane region" description="Helical" evidence="1">
    <location>
        <begin position="210"/>
        <end position="229"/>
    </location>
</feature>
<dbReference type="SUPFAM" id="SSF48371">
    <property type="entry name" value="ARM repeat"/>
    <property type="match status" value="1"/>
</dbReference>
<dbReference type="Gene3D" id="1.25.10.10">
    <property type="entry name" value="Leucine-rich Repeat Variant"/>
    <property type="match status" value="1"/>
</dbReference>
<dbReference type="GO" id="GO:0005829">
    <property type="term" value="C:cytosol"/>
    <property type="evidence" value="ECO:0007669"/>
    <property type="project" value="TreeGrafter"/>
</dbReference>
<dbReference type="Proteomes" id="UP000299102">
    <property type="component" value="Unassembled WGS sequence"/>
</dbReference>
<keyword evidence="1" id="KW-1133">Transmembrane helix</keyword>
<gene>
    <name evidence="2" type="ORF">EVAR_11132_1</name>
</gene>
<dbReference type="GO" id="GO:0030866">
    <property type="term" value="P:cortical actin cytoskeleton organization"/>
    <property type="evidence" value="ECO:0007669"/>
    <property type="project" value="TreeGrafter"/>
</dbReference>
<dbReference type="GO" id="GO:0016477">
    <property type="term" value="P:cell migration"/>
    <property type="evidence" value="ECO:0007669"/>
    <property type="project" value="TreeGrafter"/>
</dbReference>
<comment type="caution">
    <text evidence="2">The sequence shown here is derived from an EMBL/GenBank/DDBJ whole genome shotgun (WGS) entry which is preliminary data.</text>
</comment>
<reference evidence="2 3" key="1">
    <citation type="journal article" date="2019" name="Commun. Biol.">
        <title>The bagworm genome reveals a unique fibroin gene that provides high tensile strength.</title>
        <authorList>
            <person name="Kono N."/>
            <person name="Nakamura H."/>
            <person name="Ohtoshi R."/>
            <person name="Tomita M."/>
            <person name="Numata K."/>
            <person name="Arakawa K."/>
        </authorList>
    </citation>
    <scope>NUCLEOTIDE SEQUENCE [LARGE SCALE GENOMIC DNA]</scope>
</reference>
<protein>
    <submittedName>
        <fullName evidence="2">Formin-like protein CG32138</fullName>
    </submittedName>
</protein>
<keyword evidence="1" id="KW-0812">Transmembrane</keyword>
<accession>A0A4C1U477</accession>
<keyword evidence="3" id="KW-1185">Reference proteome</keyword>
<keyword evidence="1" id="KW-0472">Membrane</keyword>
<dbReference type="GO" id="GO:0051015">
    <property type="term" value="F:actin filament binding"/>
    <property type="evidence" value="ECO:0007669"/>
    <property type="project" value="TreeGrafter"/>
</dbReference>
<dbReference type="EMBL" id="BGZK01000125">
    <property type="protein sequence ID" value="GBP21101.1"/>
    <property type="molecule type" value="Genomic_DNA"/>
</dbReference>
<dbReference type="InterPro" id="IPR043592">
    <property type="entry name" value="FMNL_animal"/>
</dbReference>
<organism evidence="2 3">
    <name type="scientific">Eumeta variegata</name>
    <name type="common">Bagworm moth</name>
    <name type="synonym">Eumeta japonica</name>
    <dbReference type="NCBI Taxonomy" id="151549"/>
    <lineage>
        <taxon>Eukaryota</taxon>
        <taxon>Metazoa</taxon>
        <taxon>Ecdysozoa</taxon>
        <taxon>Arthropoda</taxon>
        <taxon>Hexapoda</taxon>
        <taxon>Insecta</taxon>
        <taxon>Pterygota</taxon>
        <taxon>Neoptera</taxon>
        <taxon>Endopterygota</taxon>
        <taxon>Lepidoptera</taxon>
        <taxon>Glossata</taxon>
        <taxon>Ditrysia</taxon>
        <taxon>Tineoidea</taxon>
        <taxon>Psychidae</taxon>
        <taxon>Oiketicinae</taxon>
        <taxon>Eumeta</taxon>
    </lineage>
</organism>
<dbReference type="InterPro" id="IPR016024">
    <property type="entry name" value="ARM-type_fold"/>
</dbReference>
<name>A0A4C1U477_EUMVA</name>
<dbReference type="PANTHER" id="PTHR45857:SF4">
    <property type="entry name" value="FORMIN-LIKE PROTEIN"/>
    <property type="match status" value="1"/>
</dbReference>